<feature type="non-terminal residue" evidence="2">
    <location>
        <position position="1"/>
    </location>
</feature>
<reference evidence="2" key="1">
    <citation type="journal article" date="2017" name="Gigascience">
        <title>The first near-complete assembly of the hexaploid bread wheat genome, Triticum aestivum.</title>
        <authorList>
            <person name="Zimin A.V."/>
            <person name="Puiu D."/>
            <person name="Hall R."/>
            <person name="Kingan S."/>
            <person name="Clavijo B.J."/>
            <person name="Salzberg S.L."/>
        </authorList>
    </citation>
    <scope>NUCLEOTIDE SEQUENCE</scope>
    <source>
        <tissue evidence="2">Leaf</tissue>
    </source>
</reference>
<dbReference type="SUPFAM" id="SSF47699">
    <property type="entry name" value="Bifunctional inhibitor/lipid-transfer protein/seed storage 2S albumin"/>
    <property type="match status" value="1"/>
</dbReference>
<dbReference type="EMBL" id="CM022224">
    <property type="protein sequence ID" value="KAF7068154.1"/>
    <property type="molecule type" value="Genomic_DNA"/>
</dbReference>
<reference evidence="2" key="2">
    <citation type="submission" date="2020-03" db="EMBL/GenBank/DDBJ databases">
        <title>The second near-complete assembly of the hexaploid bread wheat (Triticum aestivum) genome.</title>
        <authorList>
            <person name="Zimin A.V."/>
            <person name="Puiu D."/>
            <person name="Shumante A."/>
            <person name="Alonge M."/>
            <person name="Salzberg S.L."/>
        </authorList>
    </citation>
    <scope>NUCLEOTIDE SEQUENCE</scope>
    <source>
        <tissue evidence="2">Leaf</tissue>
    </source>
</reference>
<comment type="caution">
    <text evidence="2">The sequence shown here is derived from an EMBL/GenBank/DDBJ whole genome shotgun (WGS) entry which is preliminary data.</text>
</comment>
<dbReference type="Proteomes" id="UP000815260">
    <property type="component" value="Chromosome 5B"/>
</dbReference>
<evidence type="ECO:0008006" key="3">
    <source>
        <dbReference type="Google" id="ProtNLM"/>
    </source>
</evidence>
<protein>
    <recommendedName>
        <fullName evidence="3">Bifunctional inhibitor/plant lipid transfer protein/seed storage helical domain-containing protein</fullName>
    </recommendedName>
</protein>
<dbReference type="Gramene" id="TraesWEE_scaffold_037480_01G000200.1">
    <property type="protein sequence ID" value="TraesWEE_scaffold_037480_01G000200.1"/>
    <property type="gene ID" value="TraesWEE_scaffold_037480_01G000200"/>
</dbReference>
<feature type="non-terminal residue" evidence="2">
    <location>
        <position position="169"/>
    </location>
</feature>
<dbReference type="Gramene" id="TraesROB_scaffold_037266_01G000200.1">
    <property type="protein sequence ID" value="TraesROB_scaffold_037266_01G000200.1"/>
    <property type="gene ID" value="TraesROB_scaffold_037266_01G000200"/>
</dbReference>
<dbReference type="AlphaFoldDB" id="A0A9R1KVT1"/>
<dbReference type="InterPro" id="IPR036312">
    <property type="entry name" value="Bifun_inhib/LTP/seed_sf"/>
</dbReference>
<dbReference type="CDD" id="cd00010">
    <property type="entry name" value="AAI_LTSS"/>
    <property type="match status" value="1"/>
</dbReference>
<evidence type="ECO:0000313" key="2">
    <source>
        <dbReference type="EMBL" id="KAF7068154.1"/>
    </source>
</evidence>
<evidence type="ECO:0000256" key="1">
    <source>
        <dbReference type="SAM" id="MobiDB-lite"/>
    </source>
</evidence>
<gene>
    <name evidence="2" type="ORF">CFC21_073931</name>
</gene>
<dbReference type="Gramene" id="TraesCLE_scaffold_039934_01G000100.1">
    <property type="protein sequence ID" value="TraesCLE_scaffold_039934_01G000100.1"/>
    <property type="gene ID" value="TraesCLE_scaffold_039934_01G000100"/>
</dbReference>
<proteinExistence type="predicted"/>
<feature type="region of interest" description="Disordered" evidence="1">
    <location>
        <begin position="1"/>
        <end position="22"/>
    </location>
</feature>
<sequence length="169" mass="18326">GGESHVRQQHPPGHCGGSGPAGGVGVGAVRVHDGARRPVPVLLCMNYINGNDAAPNKSCCSQLGSVVQSAPVPLQRAWRRLIVARRNDHQQDARARAPQGVQRADPASEQVQRWWPCCWRRHAGGADTGRLGVKGDAVGVPAGRTVARRSRAQWAWCSRWRLLWSARLV</sequence>
<organism evidence="2">
    <name type="scientific">Triticum aestivum</name>
    <name type="common">Wheat</name>
    <dbReference type="NCBI Taxonomy" id="4565"/>
    <lineage>
        <taxon>Eukaryota</taxon>
        <taxon>Viridiplantae</taxon>
        <taxon>Streptophyta</taxon>
        <taxon>Embryophyta</taxon>
        <taxon>Tracheophyta</taxon>
        <taxon>Spermatophyta</taxon>
        <taxon>Magnoliopsida</taxon>
        <taxon>Liliopsida</taxon>
        <taxon>Poales</taxon>
        <taxon>Poaceae</taxon>
        <taxon>BOP clade</taxon>
        <taxon>Pooideae</taxon>
        <taxon>Triticodae</taxon>
        <taxon>Triticeae</taxon>
        <taxon>Triticinae</taxon>
        <taxon>Triticum</taxon>
    </lineage>
</organism>
<name>A0A9R1KVT1_WHEAT</name>
<accession>A0A9R1KVT1</accession>
<dbReference type="Gramene" id="TraesCAD_scaffold_038995_01G000100.1">
    <property type="protein sequence ID" value="TraesCAD_scaffold_038995_01G000100.1"/>
    <property type="gene ID" value="TraesCAD_scaffold_038995_01G000100"/>
</dbReference>